<organism evidence="2 3">
    <name type="scientific">Lentinus tigrinus ALCF2SS1-6</name>
    <dbReference type="NCBI Taxonomy" id="1328759"/>
    <lineage>
        <taxon>Eukaryota</taxon>
        <taxon>Fungi</taxon>
        <taxon>Dikarya</taxon>
        <taxon>Basidiomycota</taxon>
        <taxon>Agaricomycotina</taxon>
        <taxon>Agaricomycetes</taxon>
        <taxon>Polyporales</taxon>
        <taxon>Polyporaceae</taxon>
        <taxon>Lentinus</taxon>
    </lineage>
</organism>
<evidence type="ECO:0000313" key="3">
    <source>
        <dbReference type="Proteomes" id="UP000313359"/>
    </source>
</evidence>
<feature type="domain" description="Integrase zinc-binding" evidence="1">
    <location>
        <begin position="113"/>
        <end position="164"/>
    </location>
</feature>
<dbReference type="OrthoDB" id="2499658at2759"/>
<dbReference type="AlphaFoldDB" id="A0A5C2RNV0"/>
<evidence type="ECO:0000259" key="1">
    <source>
        <dbReference type="Pfam" id="PF17921"/>
    </source>
</evidence>
<dbReference type="STRING" id="1328759.A0A5C2RNV0"/>
<gene>
    <name evidence="2" type="ORF">L227DRAFT_582026</name>
</gene>
<reference evidence="2" key="1">
    <citation type="journal article" date="2018" name="Genome Biol. Evol.">
        <title>Genomics and development of Lentinus tigrinus, a white-rot wood-decaying mushroom with dimorphic fruiting bodies.</title>
        <authorList>
            <person name="Wu B."/>
            <person name="Xu Z."/>
            <person name="Knudson A."/>
            <person name="Carlson A."/>
            <person name="Chen N."/>
            <person name="Kovaka S."/>
            <person name="LaButti K."/>
            <person name="Lipzen A."/>
            <person name="Pennachio C."/>
            <person name="Riley R."/>
            <person name="Schakwitz W."/>
            <person name="Umezawa K."/>
            <person name="Ohm R.A."/>
            <person name="Grigoriev I.V."/>
            <person name="Nagy L.G."/>
            <person name="Gibbons J."/>
            <person name="Hibbett D."/>
        </authorList>
    </citation>
    <scope>NUCLEOTIDE SEQUENCE [LARGE SCALE GENOMIC DNA]</scope>
    <source>
        <strain evidence="2">ALCF2SS1-6</strain>
    </source>
</reference>
<dbReference type="Pfam" id="PF17921">
    <property type="entry name" value="Integrase_H2C2"/>
    <property type="match status" value="1"/>
</dbReference>
<dbReference type="Proteomes" id="UP000313359">
    <property type="component" value="Unassembled WGS sequence"/>
</dbReference>
<dbReference type="EMBL" id="ML122351">
    <property type="protein sequence ID" value="RPD52599.1"/>
    <property type="molecule type" value="Genomic_DNA"/>
</dbReference>
<proteinExistence type="predicted"/>
<dbReference type="InterPro" id="IPR041588">
    <property type="entry name" value="Integrase_H2C2"/>
</dbReference>
<protein>
    <recommendedName>
        <fullName evidence="1">Integrase zinc-binding domain-containing protein</fullName>
    </recommendedName>
</protein>
<keyword evidence="3" id="KW-1185">Reference proteome</keyword>
<evidence type="ECO:0000313" key="2">
    <source>
        <dbReference type="EMBL" id="RPD52599.1"/>
    </source>
</evidence>
<sequence>MPTREEFAGLQEQYLESLDTRKKKKALISQDMFDKIWLALHCPEDLTIETAQFRWWVRKMFALVHPNQLADGVFPTLESRPSWQKDLNPYVSGLALDEDVVVHDGKRVAVREHIYDILCICHHRVQHSGRDKTAAEIRKTFTWVPKELVALFVKNCPTCMHKKTGVFEDYQALLPDIPKQLASSVLCNSGVVNVMARYLPVSANNAVATSRSDLAFSPSACSLAPGDCGSLSPPLALAHSGYLPGPGPAAHAVDDHYTSQGNLSPHPSCWQVYPSRSAGGLTPSNSGWLSAPQDGALYVTQAGQQKSFVQLPSIPVDRGAPPPEVYYSHPTKVTLPSFSEVFSGGLTVDGQPSFRSRIGQPLQVLSHNVGTGPGGSMSLQVLGQHSRSGPMYYAPAGPPRAEMIPIDPALLSPGDGARMLAFPAEGRGLQRYADENRM</sequence>
<accession>A0A5C2RNV0</accession>
<name>A0A5C2RNV0_9APHY</name>